<gene>
    <name evidence="1" type="ORF">PIB30_068278</name>
</gene>
<evidence type="ECO:0000313" key="2">
    <source>
        <dbReference type="Proteomes" id="UP001341840"/>
    </source>
</evidence>
<reference evidence="1 2" key="1">
    <citation type="journal article" date="2023" name="Plants (Basel)">
        <title>Bridging the Gap: Combining Genomics and Transcriptomics Approaches to Understand Stylosanthes scabra, an Orphan Legume from the Brazilian Caatinga.</title>
        <authorList>
            <person name="Ferreira-Neto J.R.C."/>
            <person name="da Silva M.D."/>
            <person name="Binneck E."/>
            <person name="de Melo N.F."/>
            <person name="da Silva R.H."/>
            <person name="de Melo A.L.T.M."/>
            <person name="Pandolfi V."/>
            <person name="Bustamante F.O."/>
            <person name="Brasileiro-Vidal A.C."/>
            <person name="Benko-Iseppon A.M."/>
        </authorList>
    </citation>
    <scope>NUCLEOTIDE SEQUENCE [LARGE SCALE GENOMIC DNA]</scope>
    <source>
        <tissue evidence="1">Leaves</tissue>
    </source>
</reference>
<dbReference type="EMBL" id="JASCZI010000729">
    <property type="protein sequence ID" value="MED6113164.1"/>
    <property type="molecule type" value="Genomic_DNA"/>
</dbReference>
<evidence type="ECO:0000313" key="1">
    <source>
        <dbReference type="EMBL" id="MED6113164.1"/>
    </source>
</evidence>
<accession>A0ABU6QQ07</accession>
<sequence length="151" mass="17531">MTTQKLQQWRRTTASSIGDDDDDDVLWLSSGGGESPELQWRRFMKRKMETSFCGSAASRGGWELGLGWGWSSGSGRTIDSKQHKVLIDKYCYVMDDKQDKVWDALALAKGRLLKWKPKKHKVLIDKYCYVMDDKQDKDEMEVEEGRNHEDY</sequence>
<name>A0ABU6QQ07_9FABA</name>
<proteinExistence type="predicted"/>
<keyword evidence="2" id="KW-1185">Reference proteome</keyword>
<dbReference type="Proteomes" id="UP001341840">
    <property type="component" value="Unassembled WGS sequence"/>
</dbReference>
<comment type="caution">
    <text evidence="1">The sequence shown here is derived from an EMBL/GenBank/DDBJ whole genome shotgun (WGS) entry which is preliminary data.</text>
</comment>
<protein>
    <submittedName>
        <fullName evidence="1">Uncharacterized protein</fullName>
    </submittedName>
</protein>
<organism evidence="1 2">
    <name type="scientific">Stylosanthes scabra</name>
    <dbReference type="NCBI Taxonomy" id="79078"/>
    <lineage>
        <taxon>Eukaryota</taxon>
        <taxon>Viridiplantae</taxon>
        <taxon>Streptophyta</taxon>
        <taxon>Embryophyta</taxon>
        <taxon>Tracheophyta</taxon>
        <taxon>Spermatophyta</taxon>
        <taxon>Magnoliopsida</taxon>
        <taxon>eudicotyledons</taxon>
        <taxon>Gunneridae</taxon>
        <taxon>Pentapetalae</taxon>
        <taxon>rosids</taxon>
        <taxon>fabids</taxon>
        <taxon>Fabales</taxon>
        <taxon>Fabaceae</taxon>
        <taxon>Papilionoideae</taxon>
        <taxon>50 kb inversion clade</taxon>
        <taxon>dalbergioids sensu lato</taxon>
        <taxon>Dalbergieae</taxon>
        <taxon>Pterocarpus clade</taxon>
        <taxon>Stylosanthes</taxon>
    </lineage>
</organism>